<evidence type="ECO:0000256" key="4">
    <source>
        <dbReference type="ARBA" id="ARBA00023136"/>
    </source>
</evidence>
<dbReference type="Gene3D" id="1.20.1300.10">
    <property type="entry name" value="Fumarate reductase/succinate dehydrogenase, transmembrane subunit"/>
    <property type="match status" value="1"/>
</dbReference>
<keyword evidence="2 5" id="KW-0812">Transmembrane</keyword>
<organism evidence="6 7">
    <name type="scientific">Blastococcus deserti</name>
    <dbReference type="NCBI Taxonomy" id="2259033"/>
    <lineage>
        <taxon>Bacteria</taxon>
        <taxon>Bacillati</taxon>
        <taxon>Actinomycetota</taxon>
        <taxon>Actinomycetes</taxon>
        <taxon>Geodermatophilales</taxon>
        <taxon>Geodermatophilaceae</taxon>
        <taxon>Blastococcus</taxon>
    </lineage>
</organism>
<evidence type="ECO:0000313" key="7">
    <source>
        <dbReference type="Proteomes" id="UP001597402"/>
    </source>
</evidence>
<dbReference type="PIRSF" id="PIRSF000180">
    <property type="entry name" value="FrdC"/>
    <property type="match status" value="1"/>
</dbReference>
<keyword evidence="4 5" id="KW-0472">Membrane</keyword>
<keyword evidence="3 5" id="KW-1133">Transmembrane helix</keyword>
<comment type="caution">
    <text evidence="6">The sequence shown here is derived from an EMBL/GenBank/DDBJ whole genome shotgun (WGS) entry which is preliminary data.</text>
</comment>
<keyword evidence="1" id="KW-1003">Cell membrane</keyword>
<keyword evidence="7" id="KW-1185">Reference proteome</keyword>
<evidence type="ECO:0000256" key="5">
    <source>
        <dbReference type="SAM" id="Phobius"/>
    </source>
</evidence>
<sequence length="136" mass="15802">MTPSASQMTDLRLHRPRISTWWWTRKRTYFVFVMRELSSIFVAWCVVYLVLFVYAVGRGEAAYQRFLDWASSPWVTALNVVALVFVLLHTVTWFNLTPQAMAVRVMGRRVPDFHIIAGQYTGLVVVSGFVLWLVTR</sequence>
<dbReference type="RefSeq" id="WP_376873731.1">
    <property type="nucleotide sequence ID" value="NZ_JBHUHP010000008.1"/>
</dbReference>
<dbReference type="Pfam" id="PF02300">
    <property type="entry name" value="Fumarate_red_C"/>
    <property type="match status" value="1"/>
</dbReference>
<reference evidence="7" key="1">
    <citation type="journal article" date="2019" name="Int. J. Syst. Evol. Microbiol.">
        <title>The Global Catalogue of Microorganisms (GCM) 10K type strain sequencing project: providing services to taxonomists for standard genome sequencing and annotation.</title>
        <authorList>
            <consortium name="The Broad Institute Genomics Platform"/>
            <consortium name="The Broad Institute Genome Sequencing Center for Infectious Disease"/>
            <person name="Wu L."/>
            <person name="Ma J."/>
        </authorList>
    </citation>
    <scope>NUCLEOTIDE SEQUENCE [LARGE SCALE GENOMIC DNA]</scope>
    <source>
        <strain evidence="7">JCM 3338</strain>
    </source>
</reference>
<dbReference type="Proteomes" id="UP001597402">
    <property type="component" value="Unassembled WGS sequence"/>
</dbReference>
<feature type="transmembrane region" description="Helical" evidence="5">
    <location>
        <begin position="115"/>
        <end position="134"/>
    </location>
</feature>
<evidence type="ECO:0008006" key="8">
    <source>
        <dbReference type="Google" id="ProtNLM"/>
    </source>
</evidence>
<evidence type="ECO:0000256" key="2">
    <source>
        <dbReference type="ARBA" id="ARBA00022692"/>
    </source>
</evidence>
<evidence type="ECO:0000256" key="3">
    <source>
        <dbReference type="ARBA" id="ARBA00022989"/>
    </source>
</evidence>
<dbReference type="InterPro" id="IPR003510">
    <property type="entry name" value="Fumarate_red_C"/>
</dbReference>
<name>A0ABW4X810_9ACTN</name>
<proteinExistence type="predicted"/>
<gene>
    <name evidence="6" type="ORF">ACFSHS_07615</name>
</gene>
<accession>A0ABW4X810</accession>
<dbReference type="SUPFAM" id="SSF81343">
    <property type="entry name" value="Fumarate reductase respiratory complex transmembrane subunits"/>
    <property type="match status" value="1"/>
</dbReference>
<feature type="transmembrane region" description="Helical" evidence="5">
    <location>
        <begin position="74"/>
        <end position="94"/>
    </location>
</feature>
<evidence type="ECO:0000256" key="1">
    <source>
        <dbReference type="ARBA" id="ARBA00022475"/>
    </source>
</evidence>
<protein>
    <recommendedName>
        <fullName evidence="8">Fumarate reductase subunit C</fullName>
    </recommendedName>
</protein>
<evidence type="ECO:0000313" key="6">
    <source>
        <dbReference type="EMBL" id="MFD2091442.1"/>
    </source>
</evidence>
<feature type="transmembrane region" description="Helical" evidence="5">
    <location>
        <begin position="29"/>
        <end position="54"/>
    </location>
</feature>
<dbReference type="EMBL" id="JBHUHP010000008">
    <property type="protein sequence ID" value="MFD2091442.1"/>
    <property type="molecule type" value="Genomic_DNA"/>
</dbReference>
<dbReference type="InterPro" id="IPR034804">
    <property type="entry name" value="SQR/QFR_C/D"/>
</dbReference>